<feature type="binding site" evidence="9">
    <location>
        <position position="19"/>
    </location>
    <ligand>
        <name>NADPH</name>
        <dbReference type="ChEBI" id="CHEBI:57783"/>
    </ligand>
</feature>
<keyword evidence="7 9" id="KW-0414">Isoprene biosynthesis</keyword>
<comment type="caution">
    <text evidence="9">Lacks conserved residue(s) required for the propagation of feature annotation.</text>
</comment>
<keyword evidence="4 9" id="KW-0521">NADP</keyword>
<evidence type="ECO:0000256" key="8">
    <source>
        <dbReference type="ARBA" id="ARBA00048543"/>
    </source>
</evidence>
<feature type="binding site" evidence="9">
    <location>
        <position position="179"/>
    </location>
    <ligand>
        <name>1-deoxy-D-xylulose 5-phosphate</name>
        <dbReference type="ChEBI" id="CHEBI:57792"/>
    </ligand>
</feature>
<feature type="binding site" evidence="9">
    <location>
        <position position="220"/>
    </location>
    <ligand>
        <name>1-deoxy-D-xylulose 5-phosphate</name>
        <dbReference type="ChEBI" id="CHEBI:57792"/>
    </ligand>
</feature>
<feature type="binding site" evidence="9">
    <location>
        <position position="153"/>
    </location>
    <ligand>
        <name>Mn(2+)</name>
        <dbReference type="ChEBI" id="CHEBI:29035"/>
    </ligand>
</feature>
<feature type="binding site" evidence="9">
    <location>
        <position position="224"/>
    </location>
    <ligand>
        <name>Mn(2+)</name>
        <dbReference type="ChEBI" id="CHEBI:29035"/>
    </ligand>
</feature>
<dbReference type="RefSeq" id="WP_183396197.1">
    <property type="nucleotide sequence ID" value="NZ_JACIDR010000005.1"/>
</dbReference>
<feature type="domain" description="1-deoxy-D-xylulose 5-phosphate reductoisomerase N-terminal" evidence="10">
    <location>
        <begin position="10"/>
        <end position="135"/>
    </location>
</feature>
<dbReference type="GO" id="GO:0030145">
    <property type="term" value="F:manganese ion binding"/>
    <property type="evidence" value="ECO:0007669"/>
    <property type="project" value="TreeGrafter"/>
</dbReference>
<evidence type="ECO:0000256" key="7">
    <source>
        <dbReference type="ARBA" id="ARBA00023229"/>
    </source>
</evidence>
<evidence type="ECO:0000313" key="13">
    <source>
        <dbReference type="EMBL" id="MBB3974352.1"/>
    </source>
</evidence>
<comment type="function">
    <text evidence="9">Catalyzes the NADPH-dependent rearrangement and reduction of 1-deoxy-D-xylulose-5-phosphate (DXP) to 2-C-methyl-D-erythritol 4-phosphate (MEP).</text>
</comment>
<dbReference type="UniPathway" id="UPA00056">
    <property type="reaction ID" value="UER00092"/>
</dbReference>
<dbReference type="Pfam" id="PF13288">
    <property type="entry name" value="DXPR_C"/>
    <property type="match status" value="1"/>
</dbReference>
<evidence type="ECO:0000259" key="10">
    <source>
        <dbReference type="Pfam" id="PF02670"/>
    </source>
</evidence>
<feature type="binding site" evidence="9">
    <location>
        <position position="221"/>
    </location>
    <ligand>
        <name>1-deoxy-D-xylulose 5-phosphate</name>
        <dbReference type="ChEBI" id="CHEBI:57792"/>
    </ligand>
</feature>
<keyword evidence="9" id="KW-0460">Magnesium</keyword>
<feature type="domain" description="DXP reductoisomerase C-terminal" evidence="12">
    <location>
        <begin position="264"/>
        <end position="384"/>
    </location>
</feature>
<dbReference type="InterPro" id="IPR003821">
    <property type="entry name" value="DXP_reductoisomerase"/>
</dbReference>
<gene>
    <name evidence="9" type="primary">dxr</name>
    <name evidence="13" type="ORF">GGR24_003033</name>
</gene>
<dbReference type="GO" id="GO:0030604">
    <property type="term" value="F:1-deoxy-D-xylulose-5-phosphate reductoisomerase activity"/>
    <property type="evidence" value="ECO:0007669"/>
    <property type="project" value="UniProtKB-UniRule"/>
</dbReference>
<accession>A0A7W6D578</accession>
<evidence type="ECO:0000259" key="11">
    <source>
        <dbReference type="Pfam" id="PF08436"/>
    </source>
</evidence>
<dbReference type="GO" id="GO:0016853">
    <property type="term" value="F:isomerase activity"/>
    <property type="evidence" value="ECO:0007669"/>
    <property type="project" value="UniProtKB-KW"/>
</dbReference>
<evidence type="ECO:0000256" key="3">
    <source>
        <dbReference type="ARBA" id="ARBA00022723"/>
    </source>
</evidence>
<dbReference type="PIRSF" id="PIRSF006205">
    <property type="entry name" value="Dxp_reductismrs"/>
    <property type="match status" value="1"/>
</dbReference>
<feature type="binding site" evidence="9">
    <location>
        <position position="224"/>
    </location>
    <ligand>
        <name>1-deoxy-D-xylulose 5-phosphate</name>
        <dbReference type="ChEBI" id="CHEBI:57792"/>
    </ligand>
</feature>
<dbReference type="EC" id="1.1.1.267" evidence="9"/>
<evidence type="ECO:0000256" key="4">
    <source>
        <dbReference type="ARBA" id="ARBA00022857"/>
    </source>
</evidence>
<keyword evidence="6 9" id="KW-0464">Manganese</keyword>
<evidence type="ECO:0000313" key="14">
    <source>
        <dbReference type="Proteomes" id="UP000528964"/>
    </source>
</evidence>
<dbReference type="InterPro" id="IPR036291">
    <property type="entry name" value="NAD(P)-bd_dom_sf"/>
</dbReference>
<dbReference type="Pfam" id="PF08436">
    <property type="entry name" value="DXP_redisom_C"/>
    <property type="match status" value="1"/>
</dbReference>
<evidence type="ECO:0000256" key="1">
    <source>
        <dbReference type="ARBA" id="ARBA00005094"/>
    </source>
</evidence>
<dbReference type="GO" id="GO:0051484">
    <property type="term" value="P:isopentenyl diphosphate biosynthetic process, methylerythritol 4-phosphate pathway involved in terpenoid biosynthetic process"/>
    <property type="evidence" value="ECO:0007669"/>
    <property type="project" value="TreeGrafter"/>
</dbReference>
<dbReference type="Pfam" id="PF02670">
    <property type="entry name" value="DXP_reductoisom"/>
    <property type="match status" value="1"/>
</dbReference>
<dbReference type="SUPFAM" id="SSF55347">
    <property type="entry name" value="Glyceraldehyde-3-phosphate dehydrogenase-like, C-terminal domain"/>
    <property type="match status" value="1"/>
</dbReference>
<feature type="binding site" evidence="9">
    <location>
        <position position="155"/>
    </location>
    <ligand>
        <name>1-deoxy-D-xylulose 5-phosphate</name>
        <dbReference type="ChEBI" id="CHEBI:57792"/>
    </ligand>
</feature>
<feature type="binding site" evidence="9">
    <location>
        <position position="215"/>
    </location>
    <ligand>
        <name>1-deoxy-D-xylulose 5-phosphate</name>
        <dbReference type="ChEBI" id="CHEBI:57792"/>
    </ligand>
</feature>
<keyword evidence="13" id="KW-0413">Isomerase</keyword>
<feature type="binding site" evidence="9">
    <location>
        <position position="208"/>
    </location>
    <ligand>
        <name>NADPH</name>
        <dbReference type="ChEBI" id="CHEBI:57783"/>
    </ligand>
</feature>
<dbReference type="Proteomes" id="UP000528964">
    <property type="component" value="Unassembled WGS sequence"/>
</dbReference>
<evidence type="ECO:0000256" key="5">
    <source>
        <dbReference type="ARBA" id="ARBA00023002"/>
    </source>
</evidence>
<comment type="caution">
    <text evidence="13">The sequence shown here is derived from an EMBL/GenBank/DDBJ whole genome shotgun (WGS) entry which is preliminary data.</text>
</comment>
<evidence type="ECO:0000256" key="6">
    <source>
        <dbReference type="ARBA" id="ARBA00023211"/>
    </source>
</evidence>
<organism evidence="13 14">
    <name type="scientific">Hansschlegelia beijingensis</name>
    <dbReference type="NCBI Taxonomy" id="1133344"/>
    <lineage>
        <taxon>Bacteria</taxon>
        <taxon>Pseudomonadati</taxon>
        <taxon>Pseudomonadota</taxon>
        <taxon>Alphaproteobacteria</taxon>
        <taxon>Hyphomicrobiales</taxon>
        <taxon>Methylopilaceae</taxon>
        <taxon>Hansschlegelia</taxon>
    </lineage>
</organism>
<dbReference type="NCBIfam" id="TIGR00243">
    <property type="entry name" value="Dxr"/>
    <property type="match status" value="1"/>
</dbReference>
<dbReference type="PANTHER" id="PTHR30525:SF0">
    <property type="entry name" value="1-DEOXY-D-XYLULOSE 5-PHOSPHATE REDUCTOISOMERASE, CHLOROPLASTIC"/>
    <property type="match status" value="1"/>
</dbReference>
<comment type="similarity">
    <text evidence="2 9">Belongs to the DXR family.</text>
</comment>
<feature type="binding site" evidence="9">
    <location>
        <position position="42"/>
    </location>
    <ligand>
        <name>NADPH</name>
        <dbReference type="ChEBI" id="CHEBI:57783"/>
    </ligand>
</feature>
<dbReference type="InterPro" id="IPR026877">
    <property type="entry name" value="DXPR_C"/>
</dbReference>
<feature type="domain" description="1-deoxy-D-xylulose 5-phosphate reductoisomerase C-terminal" evidence="11">
    <location>
        <begin position="149"/>
        <end position="232"/>
    </location>
</feature>
<dbReference type="InterPro" id="IPR013512">
    <property type="entry name" value="DXP_reductoisomerase_N"/>
</dbReference>
<dbReference type="FunFam" id="3.40.50.720:FF:000045">
    <property type="entry name" value="1-deoxy-D-xylulose 5-phosphate reductoisomerase"/>
    <property type="match status" value="1"/>
</dbReference>
<feature type="binding site" evidence="9">
    <location>
        <position position="18"/>
    </location>
    <ligand>
        <name>NADPH</name>
        <dbReference type="ChEBI" id="CHEBI:57783"/>
    </ligand>
</feature>
<evidence type="ECO:0000256" key="9">
    <source>
        <dbReference type="HAMAP-Rule" id="MF_00183"/>
    </source>
</evidence>
<proteinExistence type="inferred from homology"/>
<keyword evidence="14" id="KW-1185">Reference proteome</keyword>
<dbReference type="HAMAP" id="MF_00183">
    <property type="entry name" value="DXP_reductoisom"/>
    <property type="match status" value="1"/>
</dbReference>
<name>A0A7W6D578_9HYPH</name>
<feature type="binding site" evidence="9">
    <location>
        <position position="155"/>
    </location>
    <ligand>
        <name>Mn(2+)</name>
        <dbReference type="ChEBI" id="CHEBI:29035"/>
    </ligand>
</feature>
<dbReference type="EMBL" id="JACIDR010000005">
    <property type="protein sequence ID" value="MBB3974352.1"/>
    <property type="molecule type" value="Genomic_DNA"/>
</dbReference>
<dbReference type="GO" id="GO:0070402">
    <property type="term" value="F:NADPH binding"/>
    <property type="evidence" value="ECO:0007669"/>
    <property type="project" value="InterPro"/>
</dbReference>
<feature type="binding site" evidence="9">
    <location>
        <position position="129"/>
    </location>
    <ligand>
        <name>NADPH</name>
        <dbReference type="ChEBI" id="CHEBI:57783"/>
    </ligand>
</feature>
<dbReference type="Gene3D" id="1.10.1740.10">
    <property type="match status" value="1"/>
</dbReference>
<evidence type="ECO:0000259" key="12">
    <source>
        <dbReference type="Pfam" id="PF13288"/>
    </source>
</evidence>
<evidence type="ECO:0000256" key="2">
    <source>
        <dbReference type="ARBA" id="ARBA00006825"/>
    </source>
</evidence>
<dbReference type="SUPFAM" id="SSF69055">
    <property type="entry name" value="1-deoxy-D-xylulose-5-phosphate reductoisomerase, C-terminal domain"/>
    <property type="match status" value="1"/>
</dbReference>
<comment type="catalytic activity">
    <reaction evidence="8">
        <text>2-C-methyl-D-erythritol 4-phosphate + NADP(+) = 1-deoxy-D-xylulose 5-phosphate + NADPH + H(+)</text>
        <dbReference type="Rhea" id="RHEA:13717"/>
        <dbReference type="ChEBI" id="CHEBI:15378"/>
        <dbReference type="ChEBI" id="CHEBI:57783"/>
        <dbReference type="ChEBI" id="CHEBI:57792"/>
        <dbReference type="ChEBI" id="CHEBI:58262"/>
        <dbReference type="ChEBI" id="CHEBI:58349"/>
        <dbReference type="EC" id="1.1.1.267"/>
    </reaction>
    <physiologicalReaction direction="right-to-left" evidence="8">
        <dbReference type="Rhea" id="RHEA:13719"/>
    </physiologicalReaction>
</comment>
<reference evidence="13 14" key="1">
    <citation type="submission" date="2020-08" db="EMBL/GenBank/DDBJ databases">
        <title>Genomic Encyclopedia of Type Strains, Phase IV (KMG-IV): sequencing the most valuable type-strain genomes for metagenomic binning, comparative biology and taxonomic classification.</title>
        <authorList>
            <person name="Goeker M."/>
        </authorList>
    </citation>
    <scope>NUCLEOTIDE SEQUENCE [LARGE SCALE GENOMIC DNA]</scope>
    <source>
        <strain evidence="13 14">DSM 25481</strain>
    </source>
</reference>
<keyword evidence="3 9" id="KW-0479">Metal-binding</keyword>
<feature type="binding site" evidence="9">
    <location>
        <position position="16"/>
    </location>
    <ligand>
        <name>NADPH</name>
        <dbReference type="ChEBI" id="CHEBI:57783"/>
    </ligand>
</feature>
<comment type="pathway">
    <text evidence="1 9">Isoprenoid biosynthesis; isopentenyl diphosphate biosynthesis via DXP pathway; isopentenyl diphosphate from 1-deoxy-D-xylulose 5-phosphate: step 1/6.</text>
</comment>
<sequence length="398" mass="40855">MVSPGGRRRVTVLGATGSVGRATLDLIERHPDLFEVEALVAGNDAASLAELAARTGARRAVIADPAQGPRLSSILEGSGVAASAGLSAMLDAASLPVDWTMAAISGAAGLAPTIAAVRTGGAVAFATKECLVCAGAAFMAEVGRAGATLLPVDSEHNALLQALGGQPVADVEKMTITASGGPFRQWPADRIAAARPEDALKHPTWSMGAKITIDSATLMNKGLELIEALHLFGVEAGRLDVVVHPQSVVHGLVTFRDGAVTAGLAAPDMRVPIAYALGHPHRIDAPTPRLDLVQLGSLTFEAPDPDRFPALRLAREAMEAGGAAATILNAANEVAVALFLDGRIGFMDIPRIVADALDQASRRGLSSAPATIDEAIALDGEARAIASACLLESRPRSQ</sequence>
<comment type="cofactor">
    <cofactor evidence="9">
        <name>Mg(2+)</name>
        <dbReference type="ChEBI" id="CHEBI:18420"/>
    </cofactor>
    <cofactor evidence="9">
        <name>Mn(2+)</name>
        <dbReference type="ChEBI" id="CHEBI:29035"/>
    </cofactor>
</comment>
<dbReference type="PANTHER" id="PTHR30525">
    <property type="entry name" value="1-DEOXY-D-XYLULOSE 5-PHOSPHATE REDUCTOISOMERASE"/>
    <property type="match status" value="1"/>
</dbReference>
<feature type="binding site" evidence="9">
    <location>
        <position position="202"/>
    </location>
    <ligand>
        <name>1-deoxy-D-xylulose 5-phosphate</name>
        <dbReference type="ChEBI" id="CHEBI:57792"/>
    </ligand>
</feature>
<feature type="binding site" evidence="9">
    <location>
        <position position="128"/>
    </location>
    <ligand>
        <name>1-deoxy-D-xylulose 5-phosphate</name>
        <dbReference type="ChEBI" id="CHEBI:57792"/>
    </ligand>
</feature>
<keyword evidence="5 9" id="KW-0560">Oxidoreductase</keyword>
<dbReference type="InterPro" id="IPR013644">
    <property type="entry name" value="DXP_reductoisomerase_C"/>
</dbReference>
<feature type="binding site" evidence="9">
    <location>
        <position position="154"/>
    </location>
    <ligand>
        <name>1-deoxy-D-xylulose 5-phosphate</name>
        <dbReference type="ChEBI" id="CHEBI:57792"/>
    </ligand>
</feature>
<protein>
    <recommendedName>
        <fullName evidence="9">1-deoxy-D-xylulose 5-phosphate reductoisomerase</fullName>
        <shortName evidence="9">DXP reductoisomerase</shortName>
        <ecNumber evidence="9">1.1.1.267</ecNumber>
    </recommendedName>
    <alternativeName>
        <fullName evidence="9">1-deoxyxylulose-5-phosphate reductoisomerase</fullName>
    </alternativeName>
    <alternativeName>
        <fullName evidence="9">2-C-methyl-D-erythritol 4-phosphate synthase</fullName>
    </alternativeName>
</protein>
<dbReference type="Gene3D" id="3.40.50.720">
    <property type="entry name" value="NAD(P)-binding Rossmann-like Domain"/>
    <property type="match status" value="1"/>
</dbReference>
<feature type="binding site" evidence="9">
    <location>
        <position position="17"/>
    </location>
    <ligand>
        <name>NADPH</name>
        <dbReference type="ChEBI" id="CHEBI:57783"/>
    </ligand>
</feature>
<dbReference type="AlphaFoldDB" id="A0A7W6D578"/>
<dbReference type="InterPro" id="IPR036169">
    <property type="entry name" value="DXPR_C_sf"/>
</dbReference>
<dbReference type="SUPFAM" id="SSF51735">
    <property type="entry name" value="NAD(P)-binding Rossmann-fold domains"/>
    <property type="match status" value="1"/>
</dbReference>